<keyword evidence="2 4" id="KW-0808">Transferase</keyword>
<dbReference type="CDD" id="cd00761">
    <property type="entry name" value="Glyco_tranf_GTA_type"/>
    <property type="match status" value="1"/>
</dbReference>
<sequence>MKLSIVVPFFNAQPHLERCLHSLVNQNIKYTDYEIILVDDGSTDKGIEIAKTFKDSYDNIFIYSQYNKGLGATRNRGIELAKGDYIYFIDADDYLAFNILDIILKYAEELDLELLGFNTISTKETDLFISKTRDKIHNTDILEGVDFLVKNKYHRLEAWWYLIKREYLLKTGFKFEEGKFMEDAIFTFNIFLKANRTMFLPIDVHRYVKTNDSIMNNNKQEHLLKVIEDYIALVYRFNSLANEILENNISNASEIVKNIKYKSTVSIYFMFFKIIKSKMSIQEINKILTRLKKINIYPLKGFIGEQYFHKKFKITAFIFNHKYIFYIFLYPLRLLYKFKLVNLDL</sequence>
<accession>A0ABT8X2Z1</accession>
<dbReference type="EC" id="2.4.-.-" evidence="4"/>
<dbReference type="InterPro" id="IPR001173">
    <property type="entry name" value="Glyco_trans_2-like"/>
</dbReference>
<reference evidence="4" key="1">
    <citation type="submission" date="2023-07" db="EMBL/GenBank/DDBJ databases">
        <title>Two novel species in the genus Flavivirga.</title>
        <authorList>
            <person name="Kwon K."/>
        </authorList>
    </citation>
    <scope>NUCLEOTIDE SEQUENCE</scope>
    <source>
        <strain evidence="4">KACC 14157</strain>
    </source>
</reference>
<keyword evidence="1 4" id="KW-0328">Glycosyltransferase</keyword>
<dbReference type="Proteomes" id="UP001176891">
    <property type="component" value="Unassembled WGS sequence"/>
</dbReference>
<dbReference type="Pfam" id="PF00535">
    <property type="entry name" value="Glycos_transf_2"/>
    <property type="match status" value="1"/>
</dbReference>
<organism evidence="4 5">
    <name type="scientific">Flavivirga amylovorans</name>
    <dbReference type="NCBI Taxonomy" id="870486"/>
    <lineage>
        <taxon>Bacteria</taxon>
        <taxon>Pseudomonadati</taxon>
        <taxon>Bacteroidota</taxon>
        <taxon>Flavobacteriia</taxon>
        <taxon>Flavobacteriales</taxon>
        <taxon>Flavobacteriaceae</taxon>
        <taxon>Flavivirga</taxon>
    </lineage>
</organism>
<protein>
    <submittedName>
        <fullName evidence="4">Glycosyltransferase</fullName>
        <ecNumber evidence="4">2.4.-.-</ecNumber>
    </submittedName>
</protein>
<dbReference type="PANTHER" id="PTHR22916">
    <property type="entry name" value="GLYCOSYLTRANSFERASE"/>
    <property type="match status" value="1"/>
</dbReference>
<evidence type="ECO:0000313" key="4">
    <source>
        <dbReference type="EMBL" id="MDO5987940.1"/>
    </source>
</evidence>
<comment type="caution">
    <text evidence="4">The sequence shown here is derived from an EMBL/GenBank/DDBJ whole genome shotgun (WGS) entry which is preliminary data.</text>
</comment>
<dbReference type="InterPro" id="IPR029044">
    <property type="entry name" value="Nucleotide-diphossugar_trans"/>
</dbReference>
<proteinExistence type="predicted"/>
<dbReference type="SUPFAM" id="SSF53448">
    <property type="entry name" value="Nucleotide-diphospho-sugar transferases"/>
    <property type="match status" value="1"/>
</dbReference>
<dbReference type="GO" id="GO:0016757">
    <property type="term" value="F:glycosyltransferase activity"/>
    <property type="evidence" value="ECO:0007669"/>
    <property type="project" value="UniProtKB-KW"/>
</dbReference>
<keyword evidence="5" id="KW-1185">Reference proteome</keyword>
<dbReference type="Gene3D" id="3.90.550.10">
    <property type="entry name" value="Spore Coat Polysaccharide Biosynthesis Protein SpsA, Chain A"/>
    <property type="match status" value="1"/>
</dbReference>
<evidence type="ECO:0000259" key="3">
    <source>
        <dbReference type="Pfam" id="PF00535"/>
    </source>
</evidence>
<dbReference type="EMBL" id="JAUOEM010000003">
    <property type="protein sequence ID" value="MDO5987940.1"/>
    <property type="molecule type" value="Genomic_DNA"/>
</dbReference>
<dbReference type="PANTHER" id="PTHR22916:SF51">
    <property type="entry name" value="GLYCOSYLTRANSFERASE EPSH-RELATED"/>
    <property type="match status" value="1"/>
</dbReference>
<name>A0ABT8X2Z1_9FLAO</name>
<feature type="domain" description="Glycosyltransferase 2-like" evidence="3">
    <location>
        <begin position="4"/>
        <end position="134"/>
    </location>
</feature>
<evidence type="ECO:0000313" key="5">
    <source>
        <dbReference type="Proteomes" id="UP001176891"/>
    </source>
</evidence>
<evidence type="ECO:0000256" key="2">
    <source>
        <dbReference type="ARBA" id="ARBA00022679"/>
    </source>
</evidence>
<evidence type="ECO:0000256" key="1">
    <source>
        <dbReference type="ARBA" id="ARBA00022676"/>
    </source>
</evidence>
<dbReference type="RefSeq" id="WP_303282532.1">
    <property type="nucleotide sequence ID" value="NZ_BAABCZ010000011.1"/>
</dbReference>
<gene>
    <name evidence="4" type="ORF">Q4Q39_11050</name>
</gene>